<proteinExistence type="predicted"/>
<dbReference type="OrthoDB" id="509218at2"/>
<feature type="transmembrane region" description="Helical" evidence="1">
    <location>
        <begin position="259"/>
        <end position="276"/>
    </location>
</feature>
<dbReference type="RefSeq" id="WP_046277661.1">
    <property type="nucleotide sequence ID" value="NZ_LATL02000332.1"/>
</dbReference>
<evidence type="ECO:0008006" key="4">
    <source>
        <dbReference type="Google" id="ProtNLM"/>
    </source>
</evidence>
<feature type="transmembrane region" description="Helical" evidence="1">
    <location>
        <begin position="59"/>
        <end position="76"/>
    </location>
</feature>
<dbReference type="Proteomes" id="UP000033607">
    <property type="component" value="Unassembled WGS sequence"/>
</dbReference>
<evidence type="ECO:0000313" key="2">
    <source>
        <dbReference type="EMBL" id="KKD38912.1"/>
    </source>
</evidence>
<organism evidence="2 3">
    <name type="scientific">Limnoraphis robusta CS-951</name>
    <dbReference type="NCBI Taxonomy" id="1637645"/>
    <lineage>
        <taxon>Bacteria</taxon>
        <taxon>Bacillati</taxon>
        <taxon>Cyanobacteriota</taxon>
        <taxon>Cyanophyceae</taxon>
        <taxon>Oscillatoriophycideae</taxon>
        <taxon>Oscillatoriales</taxon>
        <taxon>Sirenicapillariaceae</taxon>
        <taxon>Limnoraphis</taxon>
    </lineage>
</organism>
<feature type="transmembrane region" description="Helical" evidence="1">
    <location>
        <begin position="139"/>
        <end position="157"/>
    </location>
</feature>
<protein>
    <recommendedName>
        <fullName evidence="4">YwiC-like protein</fullName>
    </recommendedName>
</protein>
<dbReference type="EMBL" id="LATL02000332">
    <property type="protein sequence ID" value="KKD38912.1"/>
    <property type="molecule type" value="Genomic_DNA"/>
</dbReference>
<feature type="transmembrane region" description="Helical" evidence="1">
    <location>
        <begin position="169"/>
        <end position="188"/>
    </location>
</feature>
<dbReference type="AlphaFoldDB" id="A0A0F5YJS8"/>
<dbReference type="PATRIC" id="fig|1637645.4.peg.6455"/>
<keyword evidence="1" id="KW-0812">Transmembrane</keyword>
<evidence type="ECO:0000256" key="1">
    <source>
        <dbReference type="SAM" id="Phobius"/>
    </source>
</evidence>
<name>A0A0F5YJS8_9CYAN</name>
<comment type="caution">
    <text evidence="2">The sequence shown here is derived from an EMBL/GenBank/DDBJ whole genome shotgun (WGS) entry which is preliminary data.</text>
</comment>
<accession>A0A0F5YJS8</accession>
<feature type="transmembrane region" description="Helical" evidence="1">
    <location>
        <begin position="114"/>
        <end position="132"/>
    </location>
</feature>
<keyword evidence="1" id="KW-0472">Membrane</keyword>
<dbReference type="InterPro" id="IPR025576">
    <property type="entry name" value="YwiC"/>
</dbReference>
<dbReference type="Pfam" id="PF14256">
    <property type="entry name" value="YwiC"/>
    <property type="match status" value="1"/>
</dbReference>
<evidence type="ECO:0000313" key="3">
    <source>
        <dbReference type="Proteomes" id="UP000033607"/>
    </source>
</evidence>
<sequence length="279" mass="31148">MTASTLPSTASLSPQQVPSKLQAWYRPTFSPEQGILLILLGAVLTGSALAQHWTSSTTLALICAFFALQAEYPLILQIKQRRSWKPRFVLWTGLYGTIALAIAIKLYLQTPELVWIYLMGSIALIIDALHVYYHKQKSIVNELNGFTAICLAAPLAYTATTGHLSFDAIALWILNTLFFGSAVFTFKLRKKKTMSLKAGTVYHTVASVIVIILYGLNCLSLVTALAFAVALLKFMMVCWRFEWYRTTKFHYVAIFETRWALMYIAIAAISVLPAHLPTS</sequence>
<feature type="transmembrane region" description="Helical" evidence="1">
    <location>
        <begin position="200"/>
        <end position="216"/>
    </location>
</feature>
<keyword evidence="1" id="KW-1133">Transmembrane helix</keyword>
<reference evidence="2 3" key="1">
    <citation type="submission" date="2015-06" db="EMBL/GenBank/DDBJ databases">
        <title>Draft genome assembly of filamentous brackish cyanobacterium Limnoraphis robusta strain CS-951.</title>
        <authorList>
            <person name="Willis A."/>
            <person name="Parks M."/>
            <person name="Burford M.A."/>
        </authorList>
    </citation>
    <scope>NUCLEOTIDE SEQUENCE [LARGE SCALE GENOMIC DNA]</scope>
    <source>
        <strain evidence="2 3">CS-951</strain>
    </source>
</reference>
<feature type="transmembrane region" description="Helical" evidence="1">
    <location>
        <begin position="222"/>
        <end position="239"/>
    </location>
</feature>
<feature type="transmembrane region" description="Helical" evidence="1">
    <location>
        <begin position="88"/>
        <end position="108"/>
    </location>
</feature>
<gene>
    <name evidence="2" type="ORF">WN50_06275</name>
</gene>
<feature type="transmembrane region" description="Helical" evidence="1">
    <location>
        <begin position="34"/>
        <end position="53"/>
    </location>
</feature>